<name>A0ABX0QFI5_9BACT</name>
<dbReference type="RefSeq" id="WP_166691359.1">
    <property type="nucleotide sequence ID" value="NZ_WAEL01000002.1"/>
</dbReference>
<evidence type="ECO:0000313" key="4">
    <source>
        <dbReference type="EMBL" id="NID09847.1"/>
    </source>
</evidence>
<keyword evidence="5" id="KW-1185">Reference proteome</keyword>
<proteinExistence type="predicted"/>
<protein>
    <submittedName>
        <fullName evidence="4">Gliding motility-associated ABC transporter substrate-binding protein GldG</fullName>
    </submittedName>
</protein>
<dbReference type="InterPro" id="IPR019863">
    <property type="entry name" value="Motility-assoc_ABC-rel_GldG"/>
</dbReference>
<dbReference type="Proteomes" id="UP000606008">
    <property type="component" value="Unassembled WGS sequence"/>
</dbReference>
<evidence type="ECO:0000313" key="5">
    <source>
        <dbReference type="Proteomes" id="UP000606008"/>
    </source>
</evidence>
<keyword evidence="1" id="KW-0812">Transmembrane</keyword>
<reference evidence="5" key="2">
    <citation type="submission" date="2023-07" db="EMBL/GenBank/DDBJ databases">
        <authorList>
            <person name="Jung D.-H."/>
        </authorList>
    </citation>
    <scope>NUCLEOTIDE SEQUENCE [LARGE SCALE GENOMIC DNA]</scope>
    <source>
        <strain evidence="5">JA-25</strain>
    </source>
</reference>
<reference evidence="5" key="1">
    <citation type="submission" date="2019-09" db="EMBL/GenBank/DDBJ databases">
        <authorList>
            <person name="Jung D.-H."/>
        </authorList>
    </citation>
    <scope>NUCLEOTIDE SEQUENCE [LARGE SCALE GENOMIC DNA]</scope>
    <source>
        <strain evidence="5">JA-25</strain>
    </source>
</reference>
<evidence type="ECO:0000259" key="3">
    <source>
        <dbReference type="Pfam" id="PF23357"/>
    </source>
</evidence>
<dbReference type="EMBL" id="WAEL01000002">
    <property type="protein sequence ID" value="NID09847.1"/>
    <property type="molecule type" value="Genomic_DNA"/>
</dbReference>
<accession>A0ABX0QFI5</accession>
<comment type="caution">
    <text evidence="4">The sequence shown here is derived from an EMBL/GenBank/DDBJ whole genome shotgun (WGS) entry which is preliminary data.</text>
</comment>
<dbReference type="InterPro" id="IPR019196">
    <property type="entry name" value="ABC_transp_unknown"/>
</dbReference>
<feature type="domain" description="ABC-type uncharacterised transport system" evidence="2">
    <location>
        <begin position="190"/>
        <end position="487"/>
    </location>
</feature>
<keyword evidence="1" id="KW-0472">Membrane</keyword>
<keyword evidence="1" id="KW-1133">Transmembrane helix</keyword>
<evidence type="ECO:0000259" key="2">
    <source>
        <dbReference type="Pfam" id="PF09822"/>
    </source>
</evidence>
<feature type="transmembrane region" description="Helical" evidence="1">
    <location>
        <begin position="524"/>
        <end position="544"/>
    </location>
</feature>
<sequence length="551" mass="60910">MSSATKRFLLVGLGLLVINALSAFVYTRVDLTEDSRYTLSGGTRQLLSTLPDRVHVDVFLTGKLPPGFKRLETAVRETLNEFEAEAGSRISFRFIDPITGTSEEQLQRLDRLAKLGLQPTNLFANQGGTRTEQLIVPSAVISYRGKEVGVLLLKGNKAASPAEQLNQSYEGVEYQLAAAIRRLTQPEGSRRRVGLVYGHTQVPPERFSDLLASIQEQYDLFFVDLRKPGPVDGVDALLVLKPDQPFSQTDVFKLDQYVVKGGKALFFVDGQRVDSVSVAGSYAQPMPLGLDDLFFNWGARVNRNLVKDLTSGVIPLTVGTLGDKPNVQLVPWRFYPVLNSFGDSPITKNMDAVYARFTSTLDTVRARGINKTVLLKTSPYTTVLNLPALVSYNEARQQPDPATYTGGVRLVSVLLEGQFNSLFANQLLPDSVAQGFKVKSEAGKVLVCADGDLVVNDVDYKRKAPLPLGYDRFSRNQFANKEFVLNSIDYMVDPEGLIVARTREVPLRPLDGVKLGQERTSWQAINVLGPLVLVALGGLVWQVIRRRRYAQ</sequence>
<dbReference type="InterPro" id="IPR055396">
    <property type="entry name" value="DUF7088"/>
</dbReference>
<dbReference type="Pfam" id="PF09822">
    <property type="entry name" value="ABC_transp_aux"/>
    <property type="match status" value="1"/>
</dbReference>
<feature type="domain" description="DUF7088" evidence="3">
    <location>
        <begin position="33"/>
        <end position="142"/>
    </location>
</feature>
<dbReference type="Pfam" id="PF23357">
    <property type="entry name" value="DUF7088"/>
    <property type="match status" value="1"/>
</dbReference>
<dbReference type="NCBIfam" id="TIGR03521">
    <property type="entry name" value="GldG"/>
    <property type="match status" value="1"/>
</dbReference>
<organism evidence="4 5">
    <name type="scientific">Fibrivirga algicola</name>
    <dbReference type="NCBI Taxonomy" id="2950420"/>
    <lineage>
        <taxon>Bacteria</taxon>
        <taxon>Pseudomonadati</taxon>
        <taxon>Bacteroidota</taxon>
        <taxon>Cytophagia</taxon>
        <taxon>Cytophagales</taxon>
        <taxon>Spirosomataceae</taxon>
        <taxon>Fibrivirga</taxon>
    </lineage>
</organism>
<gene>
    <name evidence="4" type="primary">gldG</name>
    <name evidence="4" type="ORF">F7231_06665</name>
</gene>
<evidence type="ECO:0000256" key="1">
    <source>
        <dbReference type="SAM" id="Phobius"/>
    </source>
</evidence>